<dbReference type="Gene3D" id="3.60.120.10">
    <property type="entry name" value="Anthranilate synthase"/>
    <property type="match status" value="1"/>
</dbReference>
<dbReference type="PANTHER" id="PTHR11236:SF50">
    <property type="entry name" value="AMINODEOXYCHORISMATE SYNTHASE COMPONENT 1"/>
    <property type="match status" value="1"/>
</dbReference>
<feature type="region of interest" description="Disordered" evidence="1">
    <location>
        <begin position="168"/>
        <end position="195"/>
    </location>
</feature>
<dbReference type="Proteomes" id="UP001157125">
    <property type="component" value="Unassembled WGS sequence"/>
</dbReference>
<proteinExistence type="predicted"/>
<evidence type="ECO:0000313" key="4">
    <source>
        <dbReference type="Proteomes" id="UP001157125"/>
    </source>
</evidence>
<gene>
    <name evidence="3" type="ORF">GCM10025876_00910</name>
</gene>
<evidence type="ECO:0000313" key="3">
    <source>
        <dbReference type="EMBL" id="GMA33887.1"/>
    </source>
</evidence>
<dbReference type="EMBL" id="BSUN01000001">
    <property type="protein sequence ID" value="GMA33887.1"/>
    <property type="molecule type" value="Genomic_DNA"/>
</dbReference>
<evidence type="ECO:0000256" key="1">
    <source>
        <dbReference type="SAM" id="MobiDB-lite"/>
    </source>
</evidence>
<dbReference type="Pfam" id="PF00425">
    <property type="entry name" value="Chorismate_bind"/>
    <property type="match status" value="1"/>
</dbReference>
<dbReference type="InterPro" id="IPR019999">
    <property type="entry name" value="Anth_synth_I-like"/>
</dbReference>
<comment type="caution">
    <text evidence="3">The sequence shown here is derived from an EMBL/GenBank/DDBJ whole genome shotgun (WGS) entry which is preliminary data.</text>
</comment>
<reference evidence="4" key="1">
    <citation type="journal article" date="2019" name="Int. J. Syst. Evol. Microbiol.">
        <title>The Global Catalogue of Microorganisms (GCM) 10K type strain sequencing project: providing services to taxonomists for standard genome sequencing and annotation.</title>
        <authorList>
            <consortium name="The Broad Institute Genomics Platform"/>
            <consortium name="The Broad Institute Genome Sequencing Center for Infectious Disease"/>
            <person name="Wu L."/>
            <person name="Ma J."/>
        </authorList>
    </citation>
    <scope>NUCLEOTIDE SEQUENCE [LARGE SCALE GENOMIC DNA]</scope>
    <source>
        <strain evidence="4">NBRC 112299</strain>
    </source>
</reference>
<protein>
    <recommendedName>
        <fullName evidence="2">Chorismate-utilising enzyme C-terminal domain-containing protein</fullName>
    </recommendedName>
</protein>
<name>A0ABQ6I9K5_9MICO</name>
<dbReference type="SUPFAM" id="SSF56322">
    <property type="entry name" value="ADC synthase"/>
    <property type="match status" value="1"/>
</dbReference>
<accession>A0ABQ6I9K5</accession>
<evidence type="ECO:0000259" key="2">
    <source>
        <dbReference type="Pfam" id="PF00425"/>
    </source>
</evidence>
<dbReference type="InterPro" id="IPR015890">
    <property type="entry name" value="Chorismate_C"/>
</dbReference>
<sequence>MVPVSVWDAQEVAEAAFRGVRARGVLEHIDVKGEGHRLSEGGFWVVVGTFEGRIDAWRMEHAEFSAAASVTTGRPWQGPAPDAWTSSLDREAYMAAVARIRGDIRDGDVYQANLCRVLSAPLAAAPAGPDAVALSERLARGNPARFASRIAFPETADAPGAWVVSASPEPVSRDRRHASVERAHQGHGGAGEDMLPKDEAENVMITDLVRNDLSHVAVPGSVTVPEFLGLHTHPGLVHLQSTVEATLAPAFAWTPQAVAGSA</sequence>
<feature type="domain" description="Chorismate-utilising enzyme C-terminal" evidence="2">
    <location>
        <begin position="90"/>
        <end position="250"/>
    </location>
</feature>
<organism evidence="3 4">
    <name type="scientific">Demequina litorisediminis</name>
    <dbReference type="NCBI Taxonomy" id="1849022"/>
    <lineage>
        <taxon>Bacteria</taxon>
        <taxon>Bacillati</taxon>
        <taxon>Actinomycetota</taxon>
        <taxon>Actinomycetes</taxon>
        <taxon>Micrococcales</taxon>
        <taxon>Demequinaceae</taxon>
        <taxon>Demequina</taxon>
    </lineage>
</organism>
<feature type="compositionally biased region" description="Basic and acidic residues" evidence="1">
    <location>
        <begin position="171"/>
        <end position="184"/>
    </location>
</feature>
<dbReference type="PANTHER" id="PTHR11236">
    <property type="entry name" value="AMINOBENZOATE/ANTHRANILATE SYNTHASE"/>
    <property type="match status" value="1"/>
</dbReference>
<dbReference type="InterPro" id="IPR005801">
    <property type="entry name" value="ADC_synthase"/>
</dbReference>
<keyword evidence="4" id="KW-1185">Reference proteome</keyword>